<evidence type="ECO:0000256" key="1">
    <source>
        <dbReference type="SAM" id="MobiDB-lite"/>
    </source>
</evidence>
<dbReference type="Proteomes" id="UP001201163">
    <property type="component" value="Unassembled WGS sequence"/>
</dbReference>
<accession>A0AAD4L571</accession>
<evidence type="ECO:0000313" key="3">
    <source>
        <dbReference type="Proteomes" id="UP001201163"/>
    </source>
</evidence>
<evidence type="ECO:0000313" key="2">
    <source>
        <dbReference type="EMBL" id="KAH8976773.1"/>
    </source>
</evidence>
<organism evidence="2 3">
    <name type="scientific">Lactarius akahatsu</name>
    <dbReference type="NCBI Taxonomy" id="416441"/>
    <lineage>
        <taxon>Eukaryota</taxon>
        <taxon>Fungi</taxon>
        <taxon>Dikarya</taxon>
        <taxon>Basidiomycota</taxon>
        <taxon>Agaricomycotina</taxon>
        <taxon>Agaricomycetes</taxon>
        <taxon>Russulales</taxon>
        <taxon>Russulaceae</taxon>
        <taxon>Lactarius</taxon>
    </lineage>
</organism>
<feature type="region of interest" description="Disordered" evidence="1">
    <location>
        <begin position="236"/>
        <end position="281"/>
    </location>
</feature>
<gene>
    <name evidence="2" type="ORF">EDB92DRAFT_1823238</name>
</gene>
<protein>
    <submittedName>
        <fullName evidence="2">Uncharacterized protein</fullName>
    </submittedName>
</protein>
<feature type="compositionally biased region" description="Basic and acidic residues" evidence="1">
    <location>
        <begin position="243"/>
        <end position="254"/>
    </location>
</feature>
<dbReference type="EMBL" id="JAKELL010000459">
    <property type="protein sequence ID" value="KAH8976773.1"/>
    <property type="molecule type" value="Genomic_DNA"/>
</dbReference>
<dbReference type="AlphaFoldDB" id="A0AAD4L571"/>
<comment type="caution">
    <text evidence="2">The sequence shown here is derived from an EMBL/GenBank/DDBJ whole genome shotgun (WGS) entry which is preliminary data.</text>
</comment>
<name>A0AAD4L571_9AGAM</name>
<feature type="region of interest" description="Disordered" evidence="1">
    <location>
        <begin position="189"/>
        <end position="219"/>
    </location>
</feature>
<proteinExistence type="predicted"/>
<reference evidence="2" key="1">
    <citation type="submission" date="2022-01" db="EMBL/GenBank/DDBJ databases">
        <title>Comparative genomics reveals a dynamic genome evolution in the ectomycorrhizal milk-cap (Lactarius) mushrooms.</title>
        <authorList>
            <consortium name="DOE Joint Genome Institute"/>
            <person name="Lebreton A."/>
            <person name="Tang N."/>
            <person name="Kuo A."/>
            <person name="LaButti K."/>
            <person name="Drula E."/>
            <person name="Barry K."/>
            <person name="Clum A."/>
            <person name="Lipzen A."/>
            <person name="Mousain D."/>
            <person name="Ng V."/>
            <person name="Wang R."/>
            <person name="Wang X."/>
            <person name="Dai Y."/>
            <person name="Henrissat B."/>
            <person name="Grigoriev I.V."/>
            <person name="Guerin-Laguette A."/>
            <person name="Yu F."/>
            <person name="Martin F.M."/>
        </authorList>
    </citation>
    <scope>NUCLEOTIDE SEQUENCE</scope>
    <source>
        <strain evidence="2">QP</strain>
    </source>
</reference>
<sequence length="327" mass="35055">MSEGQTASVESVTPDADASSARRMCLTFVSAGFICGCGGRHGWLDFWGGESEGLVFKECPRAGWSVTTSKETCYGTYTCKNSSSRIKLTHSALATLRAALLFCPLAQAILSTATGGAITLVHHGRSSGIHSDAVCRDGNAVSVWGGRRGNDVVFEIHKAKAAAIKNPHLYVWVFDGGCLTLAEQTSSTPGVAGQSWREGTRQEMHVGGASPTQDKSGSAVGLATYVDGSGKKCHLTRRPVSGLRDDPVKLKKGDVPSLEPEPLLDGDRLPGTSEAHEGGQETGMRRMFCFYGHKENRIRHGERNQSDVGQVASTILRKVERAFDKWS</sequence>
<keyword evidence="3" id="KW-1185">Reference proteome</keyword>